<evidence type="ECO:0000256" key="1">
    <source>
        <dbReference type="ARBA" id="ARBA00023054"/>
    </source>
</evidence>
<keyword evidence="5" id="KW-1185">Reference proteome</keyword>
<dbReference type="VEuPathDB" id="PlasmoDB:PRELSG_0819700"/>
<evidence type="ECO:0000256" key="2">
    <source>
        <dbReference type="SAM" id="Coils"/>
    </source>
</evidence>
<dbReference type="EMBL" id="LN835303">
    <property type="protein sequence ID" value="CRG99771.1"/>
    <property type="molecule type" value="Genomic_DNA"/>
</dbReference>
<feature type="region of interest" description="Disordered" evidence="3">
    <location>
        <begin position="1"/>
        <end position="25"/>
    </location>
</feature>
<name>A0A1J1H5E1_PLARL</name>
<accession>A0A1J1H5E1</accession>
<dbReference type="RefSeq" id="XP_028532776.1">
    <property type="nucleotide sequence ID" value="XM_028676270.1"/>
</dbReference>
<evidence type="ECO:0000313" key="4">
    <source>
        <dbReference type="EMBL" id="CRG99771.1"/>
    </source>
</evidence>
<keyword evidence="1 2" id="KW-0175">Coiled coil</keyword>
<sequence>MKNNKIENYGSFSKHSNEGDEMNYNTHNNKKEIIKNYLNIAEEDMKEEIKKFSDNKLKSNLSYNQFEESSFIDSEENIMLTDREIKNSDDEKHLLNKKNINSSFSNSDTDIISDTNNNSNYASLKEQLNSIEYKKKHNQEKEVLEEGEIEHNEEVISEQLDEEEVIKIDTLLASNKSSELISINVEEKKCYEDQLGTNKEKNKIFEMEIEDINEWKTKYIHLTSSFRKLDKEISKIVNNEHINLLTRRSIKQHKDFLDNEYKEWLFISQKTISEFKKNISAQVSELNEKEYLILSKNIYDDFKEKNIEEININFILYLFIIKHEITIDDGLMKYLEDCYLSTNIDKALHNTIQKLIETKNNIKNIGGKTGKWNGDENNYFIKVYESNRNVGDEVIIKILKNGINRSEEEISEHISWYHKFVKYNNLKNKYINNISIINLNDKKKNNFKDAEKKSMIKKWKEKKKQESEIKKEQEQIKKEEMKMIQEHLNSKKEEMKKNKLEKPQKSILSEEMLQRINERNERILKKKVQTNLNVNEENDEKDKKVKQKYMHIQSKLLSNTGNILLIKKI</sequence>
<dbReference type="Proteomes" id="UP000220158">
    <property type="component" value="Chromosome 8"/>
</dbReference>
<reference evidence="4 5" key="1">
    <citation type="submission" date="2015-04" db="EMBL/GenBank/DDBJ databases">
        <authorList>
            <consortium name="Pathogen Informatics"/>
        </authorList>
    </citation>
    <scope>NUCLEOTIDE SEQUENCE [LARGE SCALE GENOMIC DNA]</scope>
    <source>
        <strain evidence="4 5">SGS1</strain>
    </source>
</reference>
<dbReference type="AlphaFoldDB" id="A0A1J1H5E1"/>
<evidence type="ECO:0000313" key="5">
    <source>
        <dbReference type="Proteomes" id="UP000220158"/>
    </source>
</evidence>
<dbReference type="PANTHER" id="PTHR21549:SF0">
    <property type="entry name" value="COILED-COIL DOMAIN-CONTAINING PROTEIN 112"/>
    <property type="match status" value="1"/>
</dbReference>
<proteinExistence type="predicted"/>
<dbReference type="OrthoDB" id="2152435at2759"/>
<dbReference type="InterPro" id="IPR039902">
    <property type="entry name" value="CCDC148/CCDC112"/>
</dbReference>
<dbReference type="OMA" id="MINKDHI"/>
<feature type="coiled-coil region" evidence="2">
    <location>
        <begin position="456"/>
        <end position="498"/>
    </location>
</feature>
<evidence type="ECO:0000256" key="3">
    <source>
        <dbReference type="SAM" id="MobiDB-lite"/>
    </source>
</evidence>
<protein>
    <submittedName>
        <fullName evidence="4">Uncharacterized protein</fullName>
    </submittedName>
</protein>
<dbReference type="GeneID" id="39735873"/>
<gene>
    <name evidence="4" type="ORF">PRELSG_0819700</name>
</gene>
<organism evidence="4 5">
    <name type="scientific">Plasmodium relictum</name>
    <dbReference type="NCBI Taxonomy" id="85471"/>
    <lineage>
        <taxon>Eukaryota</taxon>
        <taxon>Sar</taxon>
        <taxon>Alveolata</taxon>
        <taxon>Apicomplexa</taxon>
        <taxon>Aconoidasida</taxon>
        <taxon>Haemosporida</taxon>
        <taxon>Plasmodiidae</taxon>
        <taxon>Plasmodium</taxon>
        <taxon>Plasmodium (Haemamoeba)</taxon>
    </lineage>
</organism>
<dbReference type="KEGG" id="prel:PRELSG_0819700"/>
<dbReference type="PANTHER" id="PTHR21549">
    <property type="entry name" value="MUTATED IN BLADDER CANCER 1"/>
    <property type="match status" value="1"/>
</dbReference>